<evidence type="ECO:0000313" key="3">
    <source>
        <dbReference type="Proteomes" id="UP000558488"/>
    </source>
</evidence>
<evidence type="ECO:0000313" key="2">
    <source>
        <dbReference type="EMBL" id="KAF6302551.1"/>
    </source>
</evidence>
<protein>
    <submittedName>
        <fullName evidence="2">Uncharacterized protein</fullName>
    </submittedName>
</protein>
<dbReference type="Proteomes" id="UP000558488">
    <property type="component" value="Unassembled WGS sequence"/>
</dbReference>
<accession>A0A7J7TPD8</accession>
<feature type="compositionally biased region" description="Basic residues" evidence="1">
    <location>
        <begin position="7"/>
        <end position="20"/>
    </location>
</feature>
<reference evidence="2 3" key="1">
    <citation type="journal article" date="2020" name="Nature">
        <title>Six reference-quality genomes reveal evolution of bat adaptations.</title>
        <authorList>
            <person name="Jebb D."/>
            <person name="Huang Z."/>
            <person name="Pippel M."/>
            <person name="Hughes G.M."/>
            <person name="Lavrichenko K."/>
            <person name="Devanna P."/>
            <person name="Winkler S."/>
            <person name="Jermiin L.S."/>
            <person name="Skirmuntt E.C."/>
            <person name="Katzourakis A."/>
            <person name="Burkitt-Gray L."/>
            <person name="Ray D.A."/>
            <person name="Sullivan K.A.M."/>
            <person name="Roscito J.G."/>
            <person name="Kirilenko B.M."/>
            <person name="Davalos L.M."/>
            <person name="Corthals A.P."/>
            <person name="Power M.L."/>
            <person name="Jones G."/>
            <person name="Ransome R.D."/>
            <person name="Dechmann D.K.N."/>
            <person name="Locatelli A.G."/>
            <person name="Puechmaille S.J."/>
            <person name="Fedrigo O."/>
            <person name="Jarvis E.D."/>
            <person name="Hiller M."/>
            <person name="Vernes S.C."/>
            <person name="Myers E.W."/>
            <person name="Teeling E.C."/>
        </authorList>
    </citation>
    <scope>NUCLEOTIDE SEQUENCE [LARGE SCALE GENOMIC DNA]</scope>
    <source>
        <strain evidence="2">MPipKuh1</strain>
        <tissue evidence="2">Flight muscle</tissue>
    </source>
</reference>
<feature type="region of interest" description="Disordered" evidence="1">
    <location>
        <begin position="1"/>
        <end position="20"/>
    </location>
</feature>
<name>A0A7J7TPD8_PIPKU</name>
<organism evidence="2 3">
    <name type="scientific">Pipistrellus kuhlii</name>
    <name type="common">Kuhl's pipistrelle</name>
    <dbReference type="NCBI Taxonomy" id="59472"/>
    <lineage>
        <taxon>Eukaryota</taxon>
        <taxon>Metazoa</taxon>
        <taxon>Chordata</taxon>
        <taxon>Craniata</taxon>
        <taxon>Vertebrata</taxon>
        <taxon>Euteleostomi</taxon>
        <taxon>Mammalia</taxon>
        <taxon>Eutheria</taxon>
        <taxon>Laurasiatheria</taxon>
        <taxon>Chiroptera</taxon>
        <taxon>Yangochiroptera</taxon>
        <taxon>Vespertilionidae</taxon>
        <taxon>Pipistrellus</taxon>
    </lineage>
</organism>
<sequence>MGMHTHTCTHVRTNARMHPHTARSVARLLGPTEALGPGEVHSASLKDILHSLLGHFTPFTTLRLSESSQPWKGRQSTGHGERGAGRELAELLALPGLPPPHTPFCPGPGEKGVTPSPPCPWPMSPPSTSLPALPRLMTDSVAFLLWKMRILRRRQEWT</sequence>
<dbReference type="AlphaFoldDB" id="A0A7J7TPD8"/>
<comment type="caution">
    <text evidence="2">The sequence shown here is derived from an EMBL/GenBank/DDBJ whole genome shotgun (WGS) entry which is preliminary data.</text>
</comment>
<dbReference type="EMBL" id="JACAGB010000025">
    <property type="protein sequence ID" value="KAF6302551.1"/>
    <property type="molecule type" value="Genomic_DNA"/>
</dbReference>
<proteinExistence type="predicted"/>
<keyword evidence="3" id="KW-1185">Reference proteome</keyword>
<gene>
    <name evidence="2" type="ORF">mPipKuh1_009306</name>
</gene>
<evidence type="ECO:0000256" key="1">
    <source>
        <dbReference type="SAM" id="MobiDB-lite"/>
    </source>
</evidence>